<organism evidence="1 2">
    <name type="scientific">Nephila pilipes</name>
    <name type="common">Giant wood spider</name>
    <name type="synonym">Nephila maculata</name>
    <dbReference type="NCBI Taxonomy" id="299642"/>
    <lineage>
        <taxon>Eukaryota</taxon>
        <taxon>Metazoa</taxon>
        <taxon>Ecdysozoa</taxon>
        <taxon>Arthropoda</taxon>
        <taxon>Chelicerata</taxon>
        <taxon>Arachnida</taxon>
        <taxon>Araneae</taxon>
        <taxon>Araneomorphae</taxon>
        <taxon>Entelegynae</taxon>
        <taxon>Araneoidea</taxon>
        <taxon>Nephilidae</taxon>
        <taxon>Nephila</taxon>
    </lineage>
</organism>
<dbReference type="PANTHER" id="PTHR47326:SF1">
    <property type="entry name" value="HTH PSQ-TYPE DOMAIN-CONTAINING PROTEIN"/>
    <property type="match status" value="1"/>
</dbReference>
<accession>A0A8X6TJE3</accession>
<sequence>MYQQQYPRRRCPHHSTFAMIDRLLRKTGTFHSARSEAGRPRNILIPQMKETMQQFTDSPSISTRAVADELDVPHTVVLNVLHTTKIYPFLIRRYNF</sequence>
<keyword evidence="2" id="KW-1185">Reference proteome</keyword>
<dbReference type="AlphaFoldDB" id="A0A8X6TJE3"/>
<dbReference type="EMBL" id="BMAW01104451">
    <property type="protein sequence ID" value="GFT14506.1"/>
    <property type="molecule type" value="Genomic_DNA"/>
</dbReference>
<dbReference type="Proteomes" id="UP000887013">
    <property type="component" value="Unassembled WGS sequence"/>
</dbReference>
<dbReference type="PANTHER" id="PTHR47326">
    <property type="entry name" value="TRANSPOSABLE ELEMENT TC3 TRANSPOSASE-LIKE PROTEIN"/>
    <property type="match status" value="1"/>
</dbReference>
<comment type="caution">
    <text evidence="1">The sequence shown here is derived from an EMBL/GenBank/DDBJ whole genome shotgun (WGS) entry which is preliminary data.</text>
</comment>
<evidence type="ECO:0000313" key="2">
    <source>
        <dbReference type="Proteomes" id="UP000887013"/>
    </source>
</evidence>
<dbReference type="OrthoDB" id="9971063at2759"/>
<protein>
    <submittedName>
        <fullName evidence="1">Uncharacterized protein</fullName>
    </submittedName>
</protein>
<reference evidence="1" key="1">
    <citation type="submission" date="2020-08" db="EMBL/GenBank/DDBJ databases">
        <title>Multicomponent nature underlies the extraordinary mechanical properties of spider dragline silk.</title>
        <authorList>
            <person name="Kono N."/>
            <person name="Nakamura H."/>
            <person name="Mori M."/>
            <person name="Yoshida Y."/>
            <person name="Ohtoshi R."/>
            <person name="Malay A.D."/>
            <person name="Moran D.A.P."/>
            <person name="Tomita M."/>
            <person name="Numata K."/>
            <person name="Arakawa K."/>
        </authorList>
    </citation>
    <scope>NUCLEOTIDE SEQUENCE</scope>
</reference>
<gene>
    <name evidence="1" type="primary">AVEN_267832_1</name>
    <name evidence="1" type="ORF">NPIL_602111</name>
</gene>
<name>A0A8X6TJE3_NEPPI</name>
<evidence type="ECO:0000313" key="1">
    <source>
        <dbReference type="EMBL" id="GFT14506.1"/>
    </source>
</evidence>
<proteinExistence type="predicted"/>